<gene>
    <name evidence="4" type="ORF">ACTOB_007605</name>
</gene>
<evidence type="ECO:0000256" key="3">
    <source>
        <dbReference type="SAM" id="SignalP"/>
    </source>
</evidence>
<keyword evidence="2" id="KW-0472">Membrane</keyword>
<evidence type="ECO:0000256" key="1">
    <source>
        <dbReference type="SAM" id="MobiDB-lite"/>
    </source>
</evidence>
<protein>
    <submittedName>
        <fullName evidence="4">LPXTG cell wall anchor domain-containing protein</fullName>
    </submittedName>
</protein>
<organism evidence="4 5">
    <name type="scientific">Actinoplanes oblitus</name>
    <dbReference type="NCBI Taxonomy" id="3040509"/>
    <lineage>
        <taxon>Bacteria</taxon>
        <taxon>Bacillati</taxon>
        <taxon>Actinomycetota</taxon>
        <taxon>Actinomycetes</taxon>
        <taxon>Micromonosporales</taxon>
        <taxon>Micromonosporaceae</taxon>
        <taxon>Actinoplanes</taxon>
    </lineage>
</organism>
<feature type="transmembrane region" description="Helical" evidence="2">
    <location>
        <begin position="282"/>
        <end position="305"/>
    </location>
</feature>
<sequence>MKLSKSPLRRVATVAAGAALGLGGLAVFAAPASAHHSDIEAGTTCDTETGNWTVKWTVFGYAPEGVPTYHFETLETAAIGGKAGELVGLHKGEEYKTNTPTEGTQALSADVTSITLTETVRFSNNVGDTIHTKTVSRPEDCKKVEETKSPSPTPTTTAPSSPTVTPSTTASAPEEPLPDDLPGEPTPIYKVTCDSMTFGFDNPADGVEIKLHFKPSSGAEKDLVIAPGEKKSITLDAKAGFTVDVTITLNYKGKTYTDTETVKFDDEAPADCDKDSLPVTGAAAGSIAGGAAVLLIGGGALFVMARRRKLRFTA</sequence>
<name>A0ABY8WEJ7_9ACTN</name>
<dbReference type="Proteomes" id="UP001240150">
    <property type="component" value="Chromosome"/>
</dbReference>
<feature type="compositionally biased region" description="Basic and acidic residues" evidence="1">
    <location>
        <begin position="136"/>
        <end position="148"/>
    </location>
</feature>
<keyword evidence="2" id="KW-0812">Transmembrane</keyword>
<evidence type="ECO:0000256" key="2">
    <source>
        <dbReference type="SAM" id="Phobius"/>
    </source>
</evidence>
<feature type="compositionally biased region" description="Low complexity" evidence="1">
    <location>
        <begin position="154"/>
        <end position="174"/>
    </location>
</feature>
<dbReference type="EMBL" id="CP126980">
    <property type="protein sequence ID" value="WIM95493.1"/>
    <property type="molecule type" value="Genomic_DNA"/>
</dbReference>
<keyword evidence="2" id="KW-1133">Transmembrane helix</keyword>
<dbReference type="NCBIfam" id="TIGR01167">
    <property type="entry name" value="LPXTG_anchor"/>
    <property type="match status" value="1"/>
</dbReference>
<feature type="region of interest" description="Disordered" evidence="1">
    <location>
        <begin position="131"/>
        <end position="187"/>
    </location>
</feature>
<keyword evidence="5" id="KW-1185">Reference proteome</keyword>
<proteinExistence type="predicted"/>
<accession>A0ABY8WEJ7</accession>
<evidence type="ECO:0000313" key="4">
    <source>
        <dbReference type="EMBL" id="WIM95493.1"/>
    </source>
</evidence>
<feature type="signal peptide" evidence="3">
    <location>
        <begin position="1"/>
        <end position="29"/>
    </location>
</feature>
<dbReference type="RefSeq" id="WP_284916813.1">
    <property type="nucleotide sequence ID" value="NZ_CP126980.1"/>
</dbReference>
<keyword evidence="3" id="KW-0732">Signal</keyword>
<evidence type="ECO:0000313" key="5">
    <source>
        <dbReference type="Proteomes" id="UP001240150"/>
    </source>
</evidence>
<reference evidence="4 5" key="1">
    <citation type="submission" date="2023-06" db="EMBL/GenBank/DDBJ databases">
        <authorList>
            <person name="Yushchuk O."/>
            <person name="Binda E."/>
            <person name="Ruckert-Reed C."/>
            <person name="Fedorenko V."/>
            <person name="Kalinowski J."/>
            <person name="Marinelli F."/>
        </authorList>
    </citation>
    <scope>NUCLEOTIDE SEQUENCE [LARGE SCALE GENOMIC DNA]</scope>
    <source>
        <strain evidence="4 5">NRRL 3884</strain>
    </source>
</reference>
<feature type="chain" id="PRO_5045151477" evidence="3">
    <location>
        <begin position="30"/>
        <end position="314"/>
    </location>
</feature>